<dbReference type="Gene3D" id="3.10.450.50">
    <property type="match status" value="1"/>
</dbReference>
<dbReference type="AlphaFoldDB" id="A0A942UD74"/>
<dbReference type="SUPFAM" id="SSF103642">
    <property type="entry name" value="Sec-C motif"/>
    <property type="match status" value="1"/>
</dbReference>
<gene>
    <name evidence="1" type="ORF">KHA99_22180</name>
</gene>
<proteinExistence type="predicted"/>
<organism evidence="1 2">
    <name type="scientific">Neobacillus rhizophilus</name>
    <dbReference type="NCBI Taxonomy" id="2833579"/>
    <lineage>
        <taxon>Bacteria</taxon>
        <taxon>Bacillati</taxon>
        <taxon>Bacillota</taxon>
        <taxon>Bacilli</taxon>
        <taxon>Bacillales</taxon>
        <taxon>Bacillaceae</taxon>
        <taxon>Neobacillus</taxon>
    </lineage>
</organism>
<reference evidence="1" key="1">
    <citation type="submission" date="2021-05" db="EMBL/GenBank/DDBJ databases">
        <title>Novel Bacillus species.</title>
        <authorList>
            <person name="Liu G."/>
        </authorList>
    </citation>
    <scope>NUCLEOTIDE SEQUENCE</scope>
    <source>
        <strain evidence="1">FJAT-49825</strain>
    </source>
</reference>
<comment type="caution">
    <text evidence="1">The sequence shown here is derived from an EMBL/GenBank/DDBJ whole genome shotgun (WGS) entry which is preliminary data.</text>
</comment>
<evidence type="ECO:0000313" key="2">
    <source>
        <dbReference type="Proteomes" id="UP000679749"/>
    </source>
</evidence>
<dbReference type="InterPro" id="IPR004027">
    <property type="entry name" value="SEC_C_motif"/>
</dbReference>
<sequence>MTDRNVEKAINNMVHGLKETQRTIQQKQDLKNWSEISFPISLRDVLMRLSKDDLIKIRQHLEISGASQLKKGELAELLSSKILTMLEQTFKNMDFEQYSLVKEIVGNGGFIEAPKIESRQISFFRNYGIVFTGTNNAKRILVVPEEIVKSTFFQGNDQQVQSVCRRNSEWTKLTQGLLYYYGTADINELEDLLNRYLEGPIQLADYLKIIRQARSYYNLIHIDSKGYSHERVSNPEKVKQEQQMRQNLEFYPFSKEQLLMAGEPGYVERNESYTQFVQFLTGNYEITGKEADHIAEECVYMTNNDVSPNQVMQFLSDRLEFQNIDNVRACMDQAVVLLNNTRKWILKGYTPVELSPKKQQASALKPNQKTNVVDIHTKKKVGRNAPCPCGSGKKFKFCCGR</sequence>
<dbReference type="Proteomes" id="UP000679749">
    <property type="component" value="Unassembled WGS sequence"/>
</dbReference>
<protein>
    <submittedName>
        <fullName evidence="1">SEC-C domain-containing protein</fullName>
    </submittedName>
</protein>
<name>A0A942UD74_9BACI</name>
<accession>A0A942UD74</accession>
<keyword evidence="2" id="KW-1185">Reference proteome</keyword>
<dbReference type="RefSeq" id="WP_213119635.1">
    <property type="nucleotide sequence ID" value="NZ_JAGYPF010000004.1"/>
</dbReference>
<dbReference type="PANTHER" id="PTHR33747:SF1">
    <property type="entry name" value="ADENYLATE CYCLASE-ASSOCIATED CAP C-TERMINAL DOMAIN-CONTAINING PROTEIN"/>
    <property type="match status" value="1"/>
</dbReference>
<dbReference type="PANTHER" id="PTHR33747">
    <property type="entry name" value="UPF0225 PROTEIN SCO1677"/>
    <property type="match status" value="1"/>
</dbReference>
<evidence type="ECO:0000313" key="1">
    <source>
        <dbReference type="EMBL" id="MBS4215154.1"/>
    </source>
</evidence>
<dbReference type="EMBL" id="JAGYPF010000004">
    <property type="protein sequence ID" value="MBS4215154.1"/>
    <property type="molecule type" value="Genomic_DNA"/>
</dbReference>
<dbReference type="Pfam" id="PF02810">
    <property type="entry name" value="SEC-C"/>
    <property type="match status" value="1"/>
</dbReference>